<gene>
    <name evidence="2" type="ORF">WG219_08880</name>
</gene>
<dbReference type="EMBL" id="CP148074">
    <property type="protein sequence ID" value="WXL27552.1"/>
    <property type="molecule type" value="Genomic_DNA"/>
</dbReference>
<dbReference type="PANTHER" id="PTHR13887">
    <property type="entry name" value="GLUTATHIONE S-TRANSFERASE KAPPA"/>
    <property type="match status" value="1"/>
</dbReference>
<dbReference type="InterPro" id="IPR001853">
    <property type="entry name" value="DSBA-like_thioredoxin_dom"/>
</dbReference>
<sequence>MQARLLYVMDPMCSWCWGFAPVLEALAEQAAADGVGLELVVGGLRRDGVAVDAAGRVRYLGYWQAVNAATGQLFNFDKGIPEGFVYDTEPACRAIVTARSLAPELVWPLTRLIQQGFYTQGLDVSRASVLVELAEKAGIPRIEFAQAFDSQAQRDATQADFEWAKGLGIAGFPTLLAEHNGQLALVTNGYQPLESLQPLLTRWLDRARNG</sequence>
<dbReference type="InterPro" id="IPR036249">
    <property type="entry name" value="Thioredoxin-like_sf"/>
</dbReference>
<dbReference type="Gene3D" id="3.40.30.10">
    <property type="entry name" value="Glutaredoxin"/>
    <property type="match status" value="1"/>
</dbReference>
<dbReference type="CDD" id="cd03025">
    <property type="entry name" value="DsbA_FrnE_like"/>
    <property type="match status" value="1"/>
</dbReference>
<proteinExistence type="predicted"/>
<reference evidence="2 3" key="1">
    <citation type="submission" date="2024-03" db="EMBL/GenBank/DDBJ databases">
        <title>Complete genome of BD2.</title>
        <authorList>
            <person name="Cao G."/>
        </authorList>
    </citation>
    <scope>NUCLEOTIDE SEQUENCE [LARGE SCALE GENOMIC DNA]</scope>
    <source>
        <strain evidence="2 3">BD2</strain>
    </source>
</reference>
<organism evidence="2 3">
    <name type="scientific">Ectopseudomonas mendocina</name>
    <name type="common">Pseudomonas mendocina</name>
    <dbReference type="NCBI Taxonomy" id="300"/>
    <lineage>
        <taxon>Bacteria</taxon>
        <taxon>Pseudomonadati</taxon>
        <taxon>Pseudomonadota</taxon>
        <taxon>Gammaproteobacteria</taxon>
        <taxon>Pseudomonadales</taxon>
        <taxon>Pseudomonadaceae</taxon>
        <taxon>Ectopseudomonas</taxon>
    </lineage>
</organism>
<evidence type="ECO:0000313" key="2">
    <source>
        <dbReference type="EMBL" id="WXL27552.1"/>
    </source>
</evidence>
<dbReference type="Pfam" id="PF01323">
    <property type="entry name" value="DSBA"/>
    <property type="match status" value="1"/>
</dbReference>
<dbReference type="Gene3D" id="1.10.472.60">
    <property type="entry name" value="putative protein disulfide isomerase domain"/>
    <property type="match status" value="1"/>
</dbReference>
<evidence type="ECO:0000313" key="3">
    <source>
        <dbReference type="Proteomes" id="UP001476583"/>
    </source>
</evidence>
<dbReference type="PANTHER" id="PTHR13887:SF54">
    <property type="entry name" value="DSBA FAMILY PROTEIN"/>
    <property type="match status" value="1"/>
</dbReference>
<name>A0ABZ2RMS6_ECTME</name>
<dbReference type="SUPFAM" id="SSF52833">
    <property type="entry name" value="Thioredoxin-like"/>
    <property type="match status" value="1"/>
</dbReference>
<feature type="domain" description="DSBA-like thioredoxin" evidence="1">
    <location>
        <begin position="8"/>
        <end position="197"/>
    </location>
</feature>
<accession>A0ABZ2RMS6</accession>
<evidence type="ECO:0000259" key="1">
    <source>
        <dbReference type="Pfam" id="PF01323"/>
    </source>
</evidence>
<keyword evidence="3" id="KW-1185">Reference proteome</keyword>
<protein>
    <submittedName>
        <fullName evidence="2">DsbA family protein</fullName>
    </submittedName>
</protein>
<dbReference type="Proteomes" id="UP001476583">
    <property type="component" value="Chromosome"/>
</dbReference>